<dbReference type="Proteomes" id="UP000002279">
    <property type="component" value="Unplaced"/>
</dbReference>
<evidence type="ECO:0000256" key="3">
    <source>
        <dbReference type="ARBA" id="ARBA00022679"/>
    </source>
</evidence>
<keyword evidence="3 10" id="KW-0808">Transferase</keyword>
<feature type="region of interest" description="Disordered" evidence="11">
    <location>
        <begin position="248"/>
        <end position="365"/>
    </location>
</feature>
<protein>
    <recommendedName>
        <fullName evidence="10">Hexosyltransferase</fullName>
        <ecNumber evidence="10">2.4.1.-</ecNumber>
    </recommendedName>
</protein>
<keyword evidence="8" id="KW-0472">Membrane</keyword>
<evidence type="ECO:0000256" key="8">
    <source>
        <dbReference type="ARBA" id="ARBA00023136"/>
    </source>
</evidence>
<dbReference type="Bgee" id="ENSOANG00000010934">
    <property type="expression patterns" value="Expressed in endometrium and 4 other cell types or tissues"/>
</dbReference>
<evidence type="ECO:0000313" key="12">
    <source>
        <dbReference type="Ensembl" id="ENSOANP00000047144.1"/>
    </source>
</evidence>
<name>A0A6I8P056_ORNAN</name>
<evidence type="ECO:0000313" key="13">
    <source>
        <dbReference type="Proteomes" id="UP000002279"/>
    </source>
</evidence>
<dbReference type="InterPro" id="IPR051227">
    <property type="entry name" value="CS_glycosyltransferase"/>
</dbReference>
<comment type="similarity">
    <text evidence="2 10">Belongs to the chondroitin N-acetylgalactosaminyltransferase family.</text>
</comment>
<dbReference type="EC" id="2.4.1.-" evidence="10"/>
<comment type="subcellular location">
    <subcellularLocation>
        <location evidence="1 10">Golgi apparatus</location>
        <location evidence="1 10">Golgi stack membrane</location>
        <topology evidence="1 10">Single-pass type II membrane protein</topology>
    </subcellularLocation>
</comment>
<feature type="region of interest" description="Disordered" evidence="11">
    <location>
        <begin position="379"/>
        <end position="420"/>
    </location>
</feature>
<keyword evidence="13" id="KW-1185">Reference proteome</keyword>
<comment type="catalytic activity">
    <reaction evidence="9">
        <text>an N-acetyl-beta-D-glucosaminyl derivative + UDP-N-acetyl-alpha-D-galactosamine = an N-acetyl-beta-D-galactosaminyl-(1-&gt;4)-N-acetyl-beta-D-glucosaminyl derivative + UDP + H(+)</text>
        <dbReference type="Rhea" id="RHEA:20493"/>
        <dbReference type="ChEBI" id="CHEBI:15378"/>
        <dbReference type="ChEBI" id="CHEBI:58223"/>
        <dbReference type="ChEBI" id="CHEBI:61631"/>
        <dbReference type="ChEBI" id="CHEBI:67138"/>
        <dbReference type="ChEBI" id="CHEBI:138027"/>
        <dbReference type="EC" id="2.4.1.244"/>
    </reaction>
</comment>
<feature type="compositionally biased region" description="Polar residues" evidence="11">
    <location>
        <begin position="266"/>
        <end position="284"/>
    </location>
</feature>
<dbReference type="InterPro" id="IPR029044">
    <property type="entry name" value="Nucleotide-diphossugar_trans"/>
</dbReference>
<dbReference type="PANTHER" id="PTHR12369">
    <property type="entry name" value="CHONDROITIN SYNTHASE"/>
    <property type="match status" value="1"/>
</dbReference>
<sequence length="803" mass="91486">LRMDHPITSLPSSSCPGSVQFAIAADNNAEFWLSPDDQVSGLQLLATVGKTGKEWTAPGEFGKFWNQVSRPVSLLASHRYYFEILHKQDHQGTDHVEVAWRQNLPGASFSIIDSSALSLFANETLLGMNEVAHIPQTVASHVVAPGPLPGDQMHPADMLRPDPRDFLYRRPLVPRSQLRRILPQCAYKPSYLVSGFPLQRYQGLQFVHLSFVYPNDYTRLSHMDTQNKCFYQENAYFLDRCPWKGPERPAEDELLGDPQYGEQPEETTNPSSQTPRAPQNSSTPGPDVPAAPLRSRRKLLSSRQGTSNSSLHPLEPRAPLQAWHREGRQRQPPSQQPAHRQTFPTPTSTRAAGLPPEPGRTTLERAQWLNKVASYIEEQRRGDSVRDPWAAAGGGGGRAAPEGGLEDMEEEDEEEEADEEGEDLEYMPIFDPAVSWAQTFNVRPLDFQAQRSDWIDLNCNTSGNVLLPEQEALEVARVFLRKLSQRTRGRYQLQRIVNVEKRQDQLRGGRYLLELELLERSGVGESRPVRLSEFIFARSWQGPGKADQPEGRSRRALARGRWHGRPHHPLDSGPPEPQLCWPQGFSWNHQAVVHFIVPVKNQARWVEQFIRDMEELTWVTRDPHINVILTDYSSDDMDVEAALQRSHLRSYQYLKLTGNFERSAGLQAGVDLVKDPHSIIFLCDLHIRFPAGITDTIRKHCVEGRMAFAPMVMRLDCGATPHWPEGYWEVNGFGLLGIYKSDLDKVGGMNTREFRDRWGGEDWELLDRILQAGLEVERLALRNFFHRFHSKRGMWNRRQMRTP</sequence>
<keyword evidence="7 10" id="KW-0333">Golgi apparatus</keyword>
<evidence type="ECO:0000256" key="1">
    <source>
        <dbReference type="ARBA" id="ARBA00004447"/>
    </source>
</evidence>
<dbReference type="GO" id="GO:0033842">
    <property type="term" value="F:N-acetyl-beta-glucosaminyl-derivative 4-beta-N-acetylgalactosaminyltransferase activity"/>
    <property type="evidence" value="ECO:0007669"/>
    <property type="project" value="UniProtKB-EC"/>
</dbReference>
<evidence type="ECO:0000256" key="5">
    <source>
        <dbReference type="ARBA" id="ARBA00022968"/>
    </source>
</evidence>
<keyword evidence="4" id="KW-0812">Transmembrane</keyword>
<dbReference type="Gene3D" id="3.90.550.10">
    <property type="entry name" value="Spore Coat Polysaccharide Biosynthesis Protein SpsA, Chain A"/>
    <property type="match status" value="1"/>
</dbReference>
<evidence type="ECO:0000256" key="6">
    <source>
        <dbReference type="ARBA" id="ARBA00022989"/>
    </source>
</evidence>
<evidence type="ECO:0000256" key="7">
    <source>
        <dbReference type="ARBA" id="ARBA00023034"/>
    </source>
</evidence>
<feature type="compositionally biased region" description="Acidic residues" evidence="11">
    <location>
        <begin position="404"/>
        <end position="420"/>
    </location>
</feature>
<feature type="compositionally biased region" description="Polar residues" evidence="11">
    <location>
        <begin position="331"/>
        <end position="350"/>
    </location>
</feature>
<dbReference type="FunFam" id="3.90.550.10:FF:000063">
    <property type="entry name" value="Beta-1,4-N-acetylgalactosaminyltransferase"/>
    <property type="match status" value="1"/>
</dbReference>
<accession>A0A6I8P056</accession>
<dbReference type="AlphaFoldDB" id="A0A6I8P056"/>
<evidence type="ECO:0000256" key="2">
    <source>
        <dbReference type="ARBA" id="ARBA00009239"/>
    </source>
</evidence>
<feature type="compositionally biased region" description="Basic residues" evidence="11">
    <location>
        <begin position="554"/>
        <end position="567"/>
    </location>
</feature>
<dbReference type="SUPFAM" id="SSF53448">
    <property type="entry name" value="Nucleotide-diphospho-sugar transferases"/>
    <property type="match status" value="1"/>
</dbReference>
<evidence type="ECO:0000256" key="4">
    <source>
        <dbReference type="ARBA" id="ARBA00022692"/>
    </source>
</evidence>
<evidence type="ECO:0000256" key="9">
    <source>
        <dbReference type="ARBA" id="ARBA00052364"/>
    </source>
</evidence>
<gene>
    <name evidence="12" type="primary">B4GALNT3</name>
</gene>
<evidence type="ECO:0000256" key="11">
    <source>
        <dbReference type="SAM" id="MobiDB-lite"/>
    </source>
</evidence>
<evidence type="ECO:0000256" key="10">
    <source>
        <dbReference type="RuleBase" id="RU364016"/>
    </source>
</evidence>
<dbReference type="InterPro" id="IPR008428">
    <property type="entry name" value="Chond_GalNAc"/>
</dbReference>
<keyword evidence="6" id="KW-1133">Transmembrane helix</keyword>
<reference evidence="12" key="1">
    <citation type="submission" date="2025-08" db="UniProtKB">
        <authorList>
            <consortium name="Ensembl"/>
        </authorList>
    </citation>
    <scope>IDENTIFICATION</scope>
    <source>
        <strain evidence="12">Glennie</strain>
    </source>
</reference>
<dbReference type="PANTHER" id="PTHR12369:SF15">
    <property type="entry name" value="BETA-1,4-N-ACETYLGALACTOSAMINYLTRANSFERASE 3"/>
    <property type="match status" value="1"/>
</dbReference>
<dbReference type="Pfam" id="PF05679">
    <property type="entry name" value="CHGN"/>
    <property type="match status" value="1"/>
</dbReference>
<dbReference type="GO" id="GO:0032580">
    <property type="term" value="C:Golgi cisterna membrane"/>
    <property type="evidence" value="ECO:0007669"/>
    <property type="project" value="UniProtKB-SubCell"/>
</dbReference>
<proteinExistence type="inferred from homology"/>
<reference evidence="12" key="2">
    <citation type="submission" date="2025-09" db="UniProtKB">
        <authorList>
            <consortium name="Ensembl"/>
        </authorList>
    </citation>
    <scope>IDENTIFICATION</scope>
    <source>
        <strain evidence="12">Glennie</strain>
    </source>
</reference>
<organism evidence="12 13">
    <name type="scientific">Ornithorhynchus anatinus</name>
    <name type="common">Duckbill platypus</name>
    <dbReference type="NCBI Taxonomy" id="9258"/>
    <lineage>
        <taxon>Eukaryota</taxon>
        <taxon>Metazoa</taxon>
        <taxon>Chordata</taxon>
        <taxon>Craniata</taxon>
        <taxon>Vertebrata</taxon>
        <taxon>Euteleostomi</taxon>
        <taxon>Mammalia</taxon>
        <taxon>Monotremata</taxon>
        <taxon>Ornithorhynchidae</taxon>
        <taxon>Ornithorhynchus</taxon>
    </lineage>
</organism>
<dbReference type="GeneTree" id="ENSGT01050000244857"/>
<dbReference type="Ensembl" id="ENSOANT00000065767.1">
    <property type="protein sequence ID" value="ENSOANP00000047144.1"/>
    <property type="gene ID" value="ENSOANG00000010934.5"/>
</dbReference>
<keyword evidence="5 10" id="KW-0735">Signal-anchor</keyword>
<feature type="region of interest" description="Disordered" evidence="11">
    <location>
        <begin position="542"/>
        <end position="573"/>
    </location>
</feature>